<protein>
    <submittedName>
        <fullName evidence="3">Uncharacterized protein</fullName>
    </submittedName>
</protein>
<sequence length="382" mass="43349">MRCWLVAVSTFLLVASSHISSSVADEADVQKSYCKIMAVVAEWDRNAKYQVNTTTMTSKSELSFCLRGVKCTVPESVNLAVNLDQIRCSSLTDAEKKIALERSAMHFQFIRSHYIGLFDPKMIPIEEGDVWTMGRGSIYSLQVPYLQDRMPFTRRYAEWQAWKKSNAALWEVQDRKRAENELVTSYCQKASSFIWEFKAYLSTRALQMCIRAFNCEAIWRDYWFVASCPWIKNEQLLEAFRTRTAELDAALRYRATIEVEDYDGGVMIEGDILPQKIAAKVDFNPLVKSPTLMEIVDGVAARKRARLQSRAQSPTPTGRQPVPGTTAGPTSICFNLWYHPGPGLAPSTSFRYCGSSAESSCELERKKRNEGSRYGLYSCIVE</sequence>
<name>A0ABW6ZR19_9HYPH</name>
<keyword evidence="2" id="KW-0732">Signal</keyword>
<dbReference type="RefSeq" id="WP_394010466.1">
    <property type="nucleotide sequence ID" value="NZ_JBAFUR010000011.1"/>
</dbReference>
<proteinExistence type="predicted"/>
<dbReference type="EMBL" id="JBAFUR010000011">
    <property type="protein sequence ID" value="MFG1255381.1"/>
    <property type="molecule type" value="Genomic_DNA"/>
</dbReference>
<keyword evidence="4" id="KW-1185">Reference proteome</keyword>
<reference evidence="3 4" key="1">
    <citation type="submission" date="2024-02" db="EMBL/GenBank/DDBJ databases">
        <title>Expansion and revision of Xanthobacter and proposal of Roseixanthobacter gen. nov.</title>
        <authorList>
            <person name="Soltysiak M.P.M."/>
            <person name="Jalihal A."/>
            <person name="Ory A."/>
            <person name="Chrisophersen C."/>
            <person name="Lee A.D."/>
            <person name="Boulton J."/>
            <person name="Springer M."/>
        </authorList>
    </citation>
    <scope>NUCLEOTIDE SEQUENCE [LARGE SCALE GENOMIC DNA]</scope>
    <source>
        <strain evidence="3 4">CB5</strain>
    </source>
</reference>
<feature type="signal peptide" evidence="2">
    <location>
        <begin position="1"/>
        <end position="24"/>
    </location>
</feature>
<evidence type="ECO:0000256" key="2">
    <source>
        <dbReference type="SAM" id="SignalP"/>
    </source>
</evidence>
<evidence type="ECO:0000256" key="1">
    <source>
        <dbReference type="SAM" id="MobiDB-lite"/>
    </source>
</evidence>
<feature type="compositionally biased region" description="Polar residues" evidence="1">
    <location>
        <begin position="309"/>
        <end position="318"/>
    </location>
</feature>
<evidence type="ECO:0000313" key="3">
    <source>
        <dbReference type="EMBL" id="MFG1255381.1"/>
    </source>
</evidence>
<organism evidence="3 4">
    <name type="scientific">Xanthobacter aminoxidans</name>
    <dbReference type="NCBI Taxonomy" id="186280"/>
    <lineage>
        <taxon>Bacteria</taxon>
        <taxon>Pseudomonadati</taxon>
        <taxon>Pseudomonadota</taxon>
        <taxon>Alphaproteobacteria</taxon>
        <taxon>Hyphomicrobiales</taxon>
        <taxon>Xanthobacteraceae</taxon>
        <taxon>Xanthobacter</taxon>
    </lineage>
</organism>
<evidence type="ECO:0000313" key="4">
    <source>
        <dbReference type="Proteomes" id="UP001604043"/>
    </source>
</evidence>
<feature type="chain" id="PRO_5045144582" evidence="2">
    <location>
        <begin position="25"/>
        <end position="382"/>
    </location>
</feature>
<comment type="caution">
    <text evidence="3">The sequence shown here is derived from an EMBL/GenBank/DDBJ whole genome shotgun (WGS) entry which is preliminary data.</text>
</comment>
<feature type="region of interest" description="Disordered" evidence="1">
    <location>
        <begin position="306"/>
        <end position="325"/>
    </location>
</feature>
<dbReference type="Proteomes" id="UP001604043">
    <property type="component" value="Unassembled WGS sequence"/>
</dbReference>
<accession>A0ABW6ZR19</accession>
<gene>
    <name evidence="3" type="ORF">V5F30_24435</name>
</gene>